<protein>
    <submittedName>
        <fullName evidence="2">Uncharacterized protein</fullName>
    </submittedName>
</protein>
<feature type="region of interest" description="Disordered" evidence="1">
    <location>
        <begin position="497"/>
        <end position="528"/>
    </location>
</feature>
<feature type="region of interest" description="Disordered" evidence="1">
    <location>
        <begin position="873"/>
        <end position="903"/>
    </location>
</feature>
<accession>A0A0G4HIT0</accession>
<name>A0A0G4HIT0_9ALVE</name>
<gene>
    <name evidence="2" type="ORF">Cvel_1099</name>
</gene>
<feature type="compositionally biased region" description="Gly residues" evidence="1">
    <location>
        <begin position="497"/>
        <end position="516"/>
    </location>
</feature>
<feature type="region of interest" description="Disordered" evidence="1">
    <location>
        <begin position="114"/>
        <end position="149"/>
    </location>
</feature>
<proteinExistence type="predicted"/>
<evidence type="ECO:0000256" key="1">
    <source>
        <dbReference type="SAM" id="MobiDB-lite"/>
    </source>
</evidence>
<feature type="compositionally biased region" description="Polar residues" evidence="1">
    <location>
        <begin position="62"/>
        <end position="77"/>
    </location>
</feature>
<reference evidence="2" key="1">
    <citation type="submission" date="2014-11" db="EMBL/GenBank/DDBJ databases">
        <authorList>
            <person name="Otto D Thomas"/>
            <person name="Naeem Raeece"/>
        </authorList>
    </citation>
    <scope>NUCLEOTIDE SEQUENCE</scope>
</reference>
<evidence type="ECO:0000313" key="2">
    <source>
        <dbReference type="EMBL" id="CEM44104.1"/>
    </source>
</evidence>
<feature type="compositionally biased region" description="Basic and acidic residues" evidence="1">
    <location>
        <begin position="591"/>
        <end position="615"/>
    </location>
</feature>
<sequence length="1323" mass="146354">MLKTVRVWLAESGGLRNFGGQGGRTSSLSKNEPGDSRTPFPGLLGNVDWRSGGERKAEPASVNRSGSANRPDTGLSWSWSRGELTGASPVTPILQIPGLLTGDTRTSHRRYRDFSPEIPGLLTGDTGTSHRRYRDFPPEIPGLLTGDTGTSHRRYQDFSPEIPGLPTGDWDFPPEIPGLLTRDTGTSHRRYRDFPPEIPGLPTGDTRTFHQRYRDFPPKIPGLPTGDTGTSHRRYRDFPPEIPGLPTGDSGTSHRRYRDFPPEILGLPTGDTGTSHRRYRDFPPEILGLPTGDTGTSHRRYQDFQPEIPGLLTGDTGTSHRRYQDFQPEIPGLLTGNTGTSHRRYQDFSPEIPGLPTGNTGTSHRRYQDFPPEIPGLLTGNTGTSHRRYRDFPPEILGLGMLFSFPPPFLFFLFRCCICCWSLSSKARDRLAYVHSRKQDDVTEVLRGCEPKGWPRQRVPFGTDVAGGGRRDGDGLTSRDLKQLGCGRMVGGCRGAGPFGRSGRGGTGRGHFGWGRGEAKPEGTLDSPQQWALSRKARNRLAHALNGNSSSVEGTRMLAFVQEYRQAFPSATDEGVRAAWEAERQRQEWEAERQRQEREAERQRQREHEQYELEMARTQQAQSSTGPDVSTAQKVLGWLKKLAEKADAAFQLRTNAFDPGPRLDPAPEFGGVCWDREGVVRLAVDYFKDAQRIQGSGGTHDNGLCATLASRGCGKSFILDHLCRLYDRQRGDGSAELVLGADLDSRLVPVCISFNGPQDVEVDRHASAKARLLSRLAHRAVLDGAPESWGRFVRQTAEVWDRVDEDVLFEALRLYFEDLGVSEPVVLLAVDEVVKCGDSQAIEIMAICKGLVSSHTAHCRLLVTTFDHHQLIDDHIGPQSPDRQGPPPEKRQKTGPGSQRPITWLPLEPLETDKPSAALFAVGGISKRELHYLVSLSGGHPRSLALLKKRLQNRGTLSVNLVQLEEEWRRSVHKFVEKVSDEVVEELLARTLLGERIEIDGSVEGVSVSSLVSSTVILNALDPQLGQPFVPQLSLLRLHIWSLGDSRSAVKVRVRTLLEMGSDMQHQSFEEFHAIFEELRCWAWHKLGGRPDTTSIQAWLPESRAVPGKDSSGIQLTIPNPCLQMTSRLPKRLSDHQGPLDRCCLADTNQPGFDVLQPMGESLLLHECRYSEPPNPGDATSTRLTPAEDVRRKAVLAASEVDATKATITGRKEVAQDRSVLVVAAHRDGATDLAGLTQSCSEEPDRSRFPRAHADWETFTRVQMPVVILNHWALSSKTITHVYNGNSAGQGGELELEKVKREIEQVKAAKTDSADVGMNGGRA</sequence>
<feature type="region of interest" description="Disordered" evidence="1">
    <location>
        <begin position="457"/>
        <end position="477"/>
    </location>
</feature>
<dbReference type="VEuPathDB" id="CryptoDB:Cvel_1099"/>
<organism evidence="2">
    <name type="scientific">Chromera velia CCMP2878</name>
    <dbReference type="NCBI Taxonomy" id="1169474"/>
    <lineage>
        <taxon>Eukaryota</taxon>
        <taxon>Sar</taxon>
        <taxon>Alveolata</taxon>
        <taxon>Colpodellida</taxon>
        <taxon>Chromeraceae</taxon>
        <taxon>Chromera</taxon>
    </lineage>
</organism>
<feature type="compositionally biased region" description="Polar residues" evidence="1">
    <location>
        <begin position="617"/>
        <end position="629"/>
    </location>
</feature>
<dbReference type="EMBL" id="CDMZ01002838">
    <property type="protein sequence ID" value="CEM44104.1"/>
    <property type="molecule type" value="Genomic_DNA"/>
</dbReference>
<feature type="region of interest" description="Disordered" evidence="1">
    <location>
        <begin position="14"/>
        <end position="77"/>
    </location>
</feature>
<feature type="region of interest" description="Disordered" evidence="1">
    <location>
        <begin position="181"/>
        <end position="298"/>
    </location>
</feature>
<feature type="region of interest" description="Disordered" evidence="1">
    <location>
        <begin position="591"/>
        <end position="629"/>
    </location>
</feature>